<comment type="caution">
    <text evidence="1">The sequence shown here is derived from an EMBL/GenBank/DDBJ whole genome shotgun (WGS) entry which is preliminary data.</text>
</comment>
<keyword evidence="2" id="KW-1185">Reference proteome</keyword>
<gene>
    <name evidence="1" type="ORF">H074_37088</name>
</gene>
<reference evidence="1 2" key="1">
    <citation type="journal article" date="2013" name="Genome Announc.">
        <title>Draft Genome Sequence of Amycolatopsis decaplanina Strain DSM 44594T.</title>
        <authorList>
            <person name="Kaur N."/>
            <person name="Kumar S."/>
            <person name="Bala M."/>
            <person name="Raghava G.P."/>
            <person name="Mayilraj S."/>
        </authorList>
    </citation>
    <scope>NUCLEOTIDE SEQUENCE [LARGE SCALE GENOMIC DNA]</scope>
    <source>
        <strain evidence="1 2">DSM 44594</strain>
    </source>
</reference>
<sequence>MDAITVALARPRRRRDALLTGDVPDNGQLGDIMETLPEIITALGVAEDLARTIAWRADRRRSPH</sequence>
<dbReference type="EMBL" id="AOHO01000080">
    <property type="protein sequence ID" value="EME51181.1"/>
    <property type="molecule type" value="Genomic_DNA"/>
</dbReference>
<proteinExistence type="predicted"/>
<dbReference type="RefSeq" id="WP_007035190.1">
    <property type="nucleotide sequence ID" value="NZ_AOHO01000080.1"/>
</dbReference>
<dbReference type="AlphaFoldDB" id="M2WR40"/>
<organism evidence="1 2">
    <name type="scientific">Amycolatopsis decaplanina DSM 44594</name>
    <dbReference type="NCBI Taxonomy" id="1284240"/>
    <lineage>
        <taxon>Bacteria</taxon>
        <taxon>Bacillati</taxon>
        <taxon>Actinomycetota</taxon>
        <taxon>Actinomycetes</taxon>
        <taxon>Pseudonocardiales</taxon>
        <taxon>Pseudonocardiaceae</taxon>
        <taxon>Amycolatopsis</taxon>
    </lineage>
</organism>
<evidence type="ECO:0000313" key="1">
    <source>
        <dbReference type="EMBL" id="EME51181.1"/>
    </source>
</evidence>
<dbReference type="PATRIC" id="fig|1284240.4.peg.7567"/>
<name>M2WR40_9PSEU</name>
<accession>M2WR40</accession>
<dbReference type="Proteomes" id="UP000054226">
    <property type="component" value="Unassembled WGS sequence"/>
</dbReference>
<evidence type="ECO:0000313" key="2">
    <source>
        <dbReference type="Proteomes" id="UP000054226"/>
    </source>
</evidence>
<protein>
    <submittedName>
        <fullName evidence="1">Uncharacterized protein</fullName>
    </submittedName>
</protein>